<dbReference type="PROSITE" id="PS50109">
    <property type="entry name" value="HIS_KIN"/>
    <property type="match status" value="1"/>
</dbReference>
<evidence type="ECO:0000259" key="4">
    <source>
        <dbReference type="PROSITE" id="PS50109"/>
    </source>
</evidence>
<dbReference type="PANTHER" id="PTHR10098">
    <property type="entry name" value="RAPSYN-RELATED"/>
    <property type="match status" value="1"/>
</dbReference>
<feature type="repeat" description="TPR" evidence="1">
    <location>
        <begin position="285"/>
        <end position="318"/>
    </location>
</feature>
<comment type="caution">
    <text evidence="5">The sequence shown here is derived from an EMBL/GenBank/DDBJ whole genome shotgun (WGS) entry which is preliminary data.</text>
</comment>
<dbReference type="InterPro" id="IPR019734">
    <property type="entry name" value="TPR_rpt"/>
</dbReference>
<dbReference type="InterPro" id="IPR003594">
    <property type="entry name" value="HATPase_dom"/>
</dbReference>
<dbReference type="Proteomes" id="UP000808337">
    <property type="component" value="Unassembled WGS sequence"/>
</dbReference>
<name>A0A9D7XPC2_9BACT</name>
<sequence>MKKNILFFICLLQIFNSNLCVAQNTHKLDSLLNELSTAKEDSDKVFTLNAVSRLFWQSSDYLKARKYAEDALKLSEEINYGKGKAGAYTNIGITYEDQGDFSKALEYFLIVIKISEEISDKKGQAHGYLECGNIYYYKGNYPEALNSFFTANKLYEEIGDMEGVASGHITMGVINYEQGNFTEGVANILAALKIEETRGDTQAIAGCYINLALIYTKQHNYTDALRSNFSALKIMERIGDKKSSFNCYNNISQIYILQKDYVKALNYSLAALKIAEGINDKKSISYAYINIGTAYIGLKEYKEARKYLEDALSISKGIGSKDGITDVYLSLASLDSAVGNYNLSLKHYKLYIFYKDSLLNENKSRQIEEMKTKYESEKKDNEIILLTKDKELQNSVIKRQKLVKYYFIAGIVTLLLFFILFYKNYQTKQLLKLQTLRNRIAIDLHDDVGSTLSSITIFSELAKQQSNEAIHLLDNISESSRKMLESMADIVWTINPENDNFEKIIWRMRSFAYELLRAKNIDFEFTADENVARLKLPMEVRKNLYLIFKEAINNMVKYAGADRAFFSINGTKNNLTMVIRDNGKGFDVNQPSEGNGLKNMKKRAEEIGGKLLIDSGAGKGTTIQFLLITA</sequence>
<dbReference type="SMART" id="SM00028">
    <property type="entry name" value="TPR"/>
    <property type="match status" value="7"/>
</dbReference>
<feature type="chain" id="PRO_5038605962" evidence="3">
    <location>
        <begin position="23"/>
        <end position="630"/>
    </location>
</feature>
<keyword evidence="2" id="KW-1133">Transmembrane helix</keyword>
<dbReference type="PROSITE" id="PS50293">
    <property type="entry name" value="TPR_REGION"/>
    <property type="match status" value="1"/>
</dbReference>
<dbReference type="InterPro" id="IPR005467">
    <property type="entry name" value="His_kinase_dom"/>
</dbReference>
<accession>A0A9D7XPC2</accession>
<dbReference type="AlphaFoldDB" id="A0A9D7XPC2"/>
<dbReference type="SUPFAM" id="SSF48452">
    <property type="entry name" value="TPR-like"/>
    <property type="match status" value="2"/>
</dbReference>
<dbReference type="GO" id="GO:0046983">
    <property type="term" value="F:protein dimerization activity"/>
    <property type="evidence" value="ECO:0007669"/>
    <property type="project" value="InterPro"/>
</dbReference>
<dbReference type="SMART" id="SM00387">
    <property type="entry name" value="HATPase_c"/>
    <property type="match status" value="1"/>
</dbReference>
<dbReference type="InterPro" id="IPR011712">
    <property type="entry name" value="Sig_transdc_His_kin_sub3_dim/P"/>
</dbReference>
<dbReference type="GO" id="GO:0016020">
    <property type="term" value="C:membrane"/>
    <property type="evidence" value="ECO:0007669"/>
    <property type="project" value="InterPro"/>
</dbReference>
<dbReference type="InterPro" id="IPR036890">
    <property type="entry name" value="HATPase_C_sf"/>
</dbReference>
<dbReference type="Gene3D" id="1.20.5.1930">
    <property type="match status" value="1"/>
</dbReference>
<dbReference type="PANTHER" id="PTHR10098:SF108">
    <property type="entry name" value="TETRATRICOPEPTIDE REPEAT PROTEIN 28"/>
    <property type="match status" value="1"/>
</dbReference>
<evidence type="ECO:0000256" key="2">
    <source>
        <dbReference type="SAM" id="Phobius"/>
    </source>
</evidence>
<evidence type="ECO:0000256" key="3">
    <source>
        <dbReference type="SAM" id="SignalP"/>
    </source>
</evidence>
<reference evidence="5 6" key="1">
    <citation type="submission" date="2020-10" db="EMBL/GenBank/DDBJ databases">
        <title>Connecting structure to function with the recovery of over 1000 high-quality activated sludge metagenome-assembled genomes encoding full-length rRNA genes using long-read sequencing.</title>
        <authorList>
            <person name="Singleton C.M."/>
            <person name="Petriglieri F."/>
            <person name="Kristensen J.M."/>
            <person name="Kirkegaard R.H."/>
            <person name="Michaelsen T.Y."/>
            <person name="Andersen M.H."/>
            <person name="Karst S.M."/>
            <person name="Dueholm M.S."/>
            <person name="Nielsen P.H."/>
            <person name="Albertsen M."/>
        </authorList>
    </citation>
    <scope>NUCLEOTIDE SEQUENCE [LARGE SCALE GENOMIC DNA]</scope>
    <source>
        <strain evidence="5">Ribe_18-Q3-R11-54_MAXAC.273</strain>
    </source>
</reference>
<evidence type="ECO:0000313" key="5">
    <source>
        <dbReference type="EMBL" id="MBK9983020.1"/>
    </source>
</evidence>
<dbReference type="Gene3D" id="1.25.40.10">
    <property type="entry name" value="Tetratricopeptide repeat domain"/>
    <property type="match status" value="2"/>
</dbReference>
<dbReference type="EMBL" id="JADKGY010000008">
    <property type="protein sequence ID" value="MBK9983020.1"/>
    <property type="molecule type" value="Genomic_DNA"/>
</dbReference>
<keyword evidence="1" id="KW-0802">TPR repeat</keyword>
<feature type="domain" description="Histidine kinase" evidence="4">
    <location>
        <begin position="443"/>
        <end position="630"/>
    </location>
</feature>
<feature type="transmembrane region" description="Helical" evidence="2">
    <location>
        <begin position="405"/>
        <end position="422"/>
    </location>
</feature>
<dbReference type="CDD" id="cd16917">
    <property type="entry name" value="HATPase_UhpB-NarQ-NarX-like"/>
    <property type="match status" value="1"/>
</dbReference>
<dbReference type="Pfam" id="PF13181">
    <property type="entry name" value="TPR_8"/>
    <property type="match status" value="1"/>
</dbReference>
<protein>
    <submittedName>
        <fullName evidence="5">Tetratricopeptide repeat protein</fullName>
    </submittedName>
</protein>
<keyword evidence="2" id="KW-0812">Transmembrane</keyword>
<evidence type="ECO:0000313" key="6">
    <source>
        <dbReference type="Proteomes" id="UP000808337"/>
    </source>
</evidence>
<keyword evidence="3" id="KW-0732">Signal</keyword>
<dbReference type="Pfam" id="PF07730">
    <property type="entry name" value="HisKA_3"/>
    <property type="match status" value="1"/>
</dbReference>
<proteinExistence type="predicted"/>
<dbReference type="PROSITE" id="PS50005">
    <property type="entry name" value="TPR"/>
    <property type="match status" value="3"/>
</dbReference>
<dbReference type="SUPFAM" id="SSF55874">
    <property type="entry name" value="ATPase domain of HSP90 chaperone/DNA topoisomerase II/histidine kinase"/>
    <property type="match status" value="1"/>
</dbReference>
<dbReference type="GO" id="GO:0000155">
    <property type="term" value="F:phosphorelay sensor kinase activity"/>
    <property type="evidence" value="ECO:0007669"/>
    <property type="project" value="InterPro"/>
</dbReference>
<feature type="repeat" description="TPR" evidence="1">
    <location>
        <begin position="85"/>
        <end position="118"/>
    </location>
</feature>
<dbReference type="Pfam" id="PF13424">
    <property type="entry name" value="TPR_12"/>
    <property type="match status" value="2"/>
</dbReference>
<dbReference type="Pfam" id="PF02518">
    <property type="entry name" value="HATPase_c"/>
    <property type="match status" value="1"/>
</dbReference>
<organism evidence="5 6">
    <name type="scientific">Candidatus Opimibacter skivensis</name>
    <dbReference type="NCBI Taxonomy" id="2982028"/>
    <lineage>
        <taxon>Bacteria</taxon>
        <taxon>Pseudomonadati</taxon>
        <taxon>Bacteroidota</taxon>
        <taxon>Saprospiria</taxon>
        <taxon>Saprospirales</taxon>
        <taxon>Saprospiraceae</taxon>
        <taxon>Candidatus Opimibacter</taxon>
    </lineage>
</organism>
<keyword evidence="2" id="KW-0472">Membrane</keyword>
<dbReference type="InterPro" id="IPR011990">
    <property type="entry name" value="TPR-like_helical_dom_sf"/>
</dbReference>
<evidence type="ECO:0000256" key="1">
    <source>
        <dbReference type="PROSITE-ProRule" id="PRU00339"/>
    </source>
</evidence>
<feature type="signal peptide" evidence="3">
    <location>
        <begin position="1"/>
        <end position="22"/>
    </location>
</feature>
<dbReference type="Gene3D" id="3.30.565.10">
    <property type="entry name" value="Histidine kinase-like ATPase, C-terminal domain"/>
    <property type="match status" value="1"/>
</dbReference>
<gene>
    <name evidence="5" type="ORF">IPP15_11455</name>
</gene>
<feature type="repeat" description="TPR" evidence="1">
    <location>
        <begin position="125"/>
        <end position="158"/>
    </location>
</feature>